<evidence type="ECO:0000313" key="2">
    <source>
        <dbReference type="Proteomes" id="UP000321776"/>
    </source>
</evidence>
<dbReference type="Pfam" id="PF17209">
    <property type="entry name" value="Hfq"/>
    <property type="match status" value="1"/>
</dbReference>
<dbReference type="EMBL" id="VOQS01000005">
    <property type="protein sequence ID" value="TXC81186.1"/>
    <property type="molecule type" value="Genomic_DNA"/>
</dbReference>
<reference evidence="1 2" key="1">
    <citation type="journal article" date="2018" name="Int. J. Syst. Evol. Microbiol.">
        <title>Paraburkholderia azotifigens sp. nov., a nitrogen-fixing bacterium isolated from paddy soil.</title>
        <authorList>
            <person name="Choi G.M."/>
            <person name="Im W.T."/>
        </authorList>
    </citation>
    <scope>NUCLEOTIDE SEQUENCE [LARGE SCALE GENOMIC DNA]</scope>
    <source>
        <strain evidence="1 2">NF 2-5-3</strain>
    </source>
</reference>
<proteinExistence type="predicted"/>
<evidence type="ECO:0000313" key="1">
    <source>
        <dbReference type="EMBL" id="TXC81186.1"/>
    </source>
</evidence>
<dbReference type="InterPro" id="IPR005001">
    <property type="entry name" value="Hfq"/>
</dbReference>
<evidence type="ECO:0008006" key="3">
    <source>
        <dbReference type="Google" id="ProtNLM"/>
    </source>
</evidence>
<dbReference type="SUPFAM" id="SSF50182">
    <property type="entry name" value="Sm-like ribonucleoproteins"/>
    <property type="match status" value="1"/>
</dbReference>
<gene>
    <name evidence="1" type="ORF">FRZ40_35410</name>
</gene>
<organism evidence="1 2">
    <name type="scientific">Paraburkholderia azotifigens</name>
    <dbReference type="NCBI Taxonomy" id="2057004"/>
    <lineage>
        <taxon>Bacteria</taxon>
        <taxon>Pseudomonadati</taxon>
        <taxon>Pseudomonadota</taxon>
        <taxon>Betaproteobacteria</taxon>
        <taxon>Burkholderiales</taxon>
        <taxon>Burkholderiaceae</taxon>
        <taxon>Paraburkholderia</taxon>
    </lineage>
</organism>
<protein>
    <recommendedName>
        <fullName evidence="3">RNA chaperone Hfq</fullName>
    </recommendedName>
</protein>
<dbReference type="RefSeq" id="WP_081767765.1">
    <property type="nucleotide sequence ID" value="NZ_JAZHFZ010000068.1"/>
</dbReference>
<dbReference type="InterPro" id="IPR010920">
    <property type="entry name" value="LSM_dom_sf"/>
</dbReference>
<dbReference type="Gene3D" id="2.30.30.100">
    <property type="match status" value="1"/>
</dbReference>
<dbReference type="GO" id="GO:0003723">
    <property type="term" value="F:RNA binding"/>
    <property type="evidence" value="ECO:0007669"/>
    <property type="project" value="InterPro"/>
</dbReference>
<name>A0A5C6VA53_9BURK</name>
<dbReference type="Proteomes" id="UP000321776">
    <property type="component" value="Unassembled WGS sequence"/>
</dbReference>
<sequence>MRSREQNRGGFLITGIRLTGSIALFDMCADLLQSSNGSPLIFRHAIATVREPLHASLQQTRS</sequence>
<accession>A0A5C6VA53</accession>
<dbReference type="GO" id="GO:0006355">
    <property type="term" value="P:regulation of DNA-templated transcription"/>
    <property type="evidence" value="ECO:0007669"/>
    <property type="project" value="InterPro"/>
</dbReference>
<dbReference type="AlphaFoldDB" id="A0A5C6VA53"/>
<comment type="caution">
    <text evidence="1">The sequence shown here is derived from an EMBL/GenBank/DDBJ whole genome shotgun (WGS) entry which is preliminary data.</text>
</comment>